<proteinExistence type="inferred from homology"/>
<dbReference type="KEGG" id="acan:ACA1_367270"/>
<dbReference type="STRING" id="1257118.L8GMQ6"/>
<gene>
    <name evidence="17" type="ORF">ACA1_367270</name>
</gene>
<dbReference type="VEuPathDB" id="AmoebaDB:ACA1_367270"/>
<feature type="transmembrane region" description="Helical" evidence="15">
    <location>
        <begin position="650"/>
        <end position="672"/>
    </location>
</feature>
<dbReference type="GO" id="GO:0005789">
    <property type="term" value="C:endoplasmic reticulum membrane"/>
    <property type="evidence" value="ECO:0007669"/>
    <property type="project" value="UniProtKB-SubCell"/>
</dbReference>
<evidence type="ECO:0000256" key="12">
    <source>
        <dbReference type="ARBA" id="ARBA00023136"/>
    </source>
</evidence>
<dbReference type="GeneID" id="14914568"/>
<feature type="region of interest" description="Disordered" evidence="14">
    <location>
        <begin position="21"/>
        <end position="41"/>
    </location>
</feature>
<protein>
    <submittedName>
        <fullName evidence="17">Peptidase, M20/M25/M40 superfamily protein</fullName>
    </submittedName>
</protein>
<evidence type="ECO:0000259" key="16">
    <source>
        <dbReference type="Pfam" id="PF04389"/>
    </source>
</evidence>
<keyword evidence="12 15" id="KW-0472">Membrane</keyword>
<dbReference type="AlphaFoldDB" id="L8GMQ6"/>
<dbReference type="OrthoDB" id="76293at2759"/>
<feature type="transmembrane region" description="Helical" evidence="15">
    <location>
        <begin position="390"/>
        <end position="423"/>
    </location>
</feature>
<dbReference type="Pfam" id="PF04389">
    <property type="entry name" value="Peptidase_M28"/>
    <property type="match status" value="1"/>
</dbReference>
<evidence type="ECO:0000256" key="4">
    <source>
        <dbReference type="ARBA" id="ARBA00022670"/>
    </source>
</evidence>
<dbReference type="GO" id="GO:0008235">
    <property type="term" value="F:metalloexopeptidase activity"/>
    <property type="evidence" value="ECO:0007669"/>
    <property type="project" value="InterPro"/>
</dbReference>
<evidence type="ECO:0000256" key="3">
    <source>
        <dbReference type="ARBA" id="ARBA00010918"/>
    </source>
</evidence>
<keyword evidence="4" id="KW-0645">Protease</keyword>
<comment type="subcellular location">
    <subcellularLocation>
        <location evidence="2">Endoplasmic reticulum membrane</location>
        <topology evidence="2">Multi-pass membrane protein</topology>
    </subcellularLocation>
</comment>
<feature type="transmembrane region" description="Helical" evidence="15">
    <location>
        <begin position="444"/>
        <end position="463"/>
    </location>
</feature>
<organism evidence="17 18">
    <name type="scientific">Acanthamoeba castellanii (strain ATCC 30010 / Neff)</name>
    <dbReference type="NCBI Taxonomy" id="1257118"/>
    <lineage>
        <taxon>Eukaryota</taxon>
        <taxon>Amoebozoa</taxon>
        <taxon>Discosea</taxon>
        <taxon>Longamoebia</taxon>
        <taxon>Centramoebida</taxon>
        <taxon>Acanthamoebidae</taxon>
        <taxon>Acanthamoeba</taxon>
    </lineage>
</organism>
<feature type="transmembrane region" description="Helical" evidence="15">
    <location>
        <begin position="547"/>
        <end position="566"/>
    </location>
</feature>
<dbReference type="PANTHER" id="PTHR12147">
    <property type="entry name" value="METALLOPEPTIDASE M28 FAMILY MEMBER"/>
    <property type="match status" value="1"/>
</dbReference>
<dbReference type="SUPFAM" id="SSF53187">
    <property type="entry name" value="Zn-dependent exopeptidases"/>
    <property type="match status" value="1"/>
</dbReference>
<dbReference type="EMBL" id="KB008073">
    <property type="protein sequence ID" value="ELR14094.1"/>
    <property type="molecule type" value="Genomic_DNA"/>
</dbReference>
<keyword evidence="8" id="KW-0256">Endoplasmic reticulum</keyword>
<keyword evidence="11" id="KW-0482">Metalloprotease</keyword>
<keyword evidence="5 15" id="KW-0812">Transmembrane</keyword>
<evidence type="ECO:0000256" key="10">
    <source>
        <dbReference type="ARBA" id="ARBA00022989"/>
    </source>
</evidence>
<feature type="transmembrane region" description="Helical" evidence="15">
    <location>
        <begin position="610"/>
        <end position="630"/>
    </location>
</feature>
<feature type="domain" description="Peptidase M28" evidence="16">
    <location>
        <begin position="171"/>
        <end position="365"/>
    </location>
</feature>
<feature type="transmembrane region" description="Helical" evidence="15">
    <location>
        <begin position="469"/>
        <end position="491"/>
    </location>
</feature>
<keyword evidence="18" id="KW-1185">Reference proteome</keyword>
<keyword evidence="6" id="KW-0479">Metal-binding</keyword>
<keyword evidence="7" id="KW-0378">Hydrolase</keyword>
<accession>L8GMQ6</accession>
<feature type="transmembrane region" description="Helical" evidence="15">
    <location>
        <begin position="679"/>
        <end position="701"/>
    </location>
</feature>
<dbReference type="InterPro" id="IPR045175">
    <property type="entry name" value="M28_fam"/>
</dbReference>
<evidence type="ECO:0000256" key="6">
    <source>
        <dbReference type="ARBA" id="ARBA00022723"/>
    </source>
</evidence>
<dbReference type="CDD" id="cd03875">
    <property type="entry name" value="M28_Fxna_like"/>
    <property type="match status" value="1"/>
</dbReference>
<evidence type="ECO:0000256" key="9">
    <source>
        <dbReference type="ARBA" id="ARBA00022833"/>
    </source>
</evidence>
<evidence type="ECO:0000256" key="11">
    <source>
        <dbReference type="ARBA" id="ARBA00023049"/>
    </source>
</evidence>
<dbReference type="RefSeq" id="XP_004336107.1">
    <property type="nucleotide sequence ID" value="XM_004336059.1"/>
</dbReference>
<feature type="compositionally biased region" description="Basic residues" evidence="14">
    <location>
        <begin position="25"/>
        <end position="37"/>
    </location>
</feature>
<sequence>MDLHQRRLAPTAGLALEDELEQAHHSCHPTAHRRHSKPSLWGPKPAGRTLAVYVALLLACGALCWLVTTYSGRVPEPVPAGAPPQLFSEGRARLHLEQLIKQIGWRQAGTRNNDVLTVNWLLEKLNAVQEEAKAIDGGRRLLDIELQSGSSAYTLYFVDAYITNTYSNITNILVRVPARNKPVDAYSPLLLINSHFDSGVGATGASDDGVATVACLEMVRNLVYEPPLDYDVLFLFNGAEEPLLPASHAFVTQHPLAKRVKAVVNLEAAGAGGPALAFQIGSADLAYAYASVVPYPHTMVTAAEIFQSGVIPADTDYRIFRDFGEIPGIDMAFYQNGYVYHTPLDDLDVVTPGSIQHMGGNTLALARHLTDAQASDHLLAKPRDSSSSRAFYFSLFGWCVAYSALWGFVANVAAACLCVGFSWRAIREGDRTKLRQMYVGMLQAALAGVLSSVLTALVLGNVLGHPLSYFSAPWLGTTLHSAAFVLGFLLVMRRVFTAINNVHQYGKPVEDHTILTEATEELAVHAGMLFFTTISLLLTAAGVFTSWFFAAQSLFLVAARAWQLLYRSAILPRLRHASADHHDAIIGSGPRAQRVPAHGLPHWTEAPASALFYALTVAPTALLTLPAYQVGLDMILPLLGRAGVAVPPDLVIGAITSLMALCLLVPAVPALIRAGNLRYAIRIAGVVLLVLIVVALLSFPYGAATPKRLIAQHTYHRPVQVLHKTATTTGLPTTPDDQAAKIADMIAKFNAEDRSGKPDADDSFVLLGSFDYIPADVVFSGLDGPPPSFKKAEDVLYNFLPVYPFQPFMSAVQLPAAAPVGPGLFSSGRMEHPTIRVLKDEFHASTDIRTLVLSFDYSGFEISTLRLDATDSPLLEWAFSSTEDWRAGKVPHFSTPPPAARGDYFIRHIGGYGTREWVVLLRMRGLDPVRLDTAGTHLRMTPELEALSRMLPDWATSYFFYSEVTTWIVE</sequence>
<evidence type="ECO:0000313" key="18">
    <source>
        <dbReference type="Proteomes" id="UP000011083"/>
    </source>
</evidence>
<feature type="transmembrane region" description="Helical" evidence="15">
    <location>
        <begin position="522"/>
        <end position="541"/>
    </location>
</feature>
<evidence type="ECO:0000256" key="5">
    <source>
        <dbReference type="ARBA" id="ARBA00022692"/>
    </source>
</evidence>
<evidence type="ECO:0000256" key="8">
    <source>
        <dbReference type="ARBA" id="ARBA00022824"/>
    </source>
</evidence>
<evidence type="ECO:0000256" key="13">
    <source>
        <dbReference type="ARBA" id="ARBA00023180"/>
    </source>
</evidence>
<comment type="cofactor">
    <cofactor evidence="1">
        <name>Zn(2+)</name>
        <dbReference type="ChEBI" id="CHEBI:29105"/>
    </cofactor>
</comment>
<dbReference type="GO" id="GO:0046872">
    <property type="term" value="F:metal ion binding"/>
    <property type="evidence" value="ECO:0007669"/>
    <property type="project" value="UniProtKB-KW"/>
</dbReference>
<keyword evidence="13" id="KW-0325">Glycoprotein</keyword>
<dbReference type="Proteomes" id="UP000011083">
    <property type="component" value="Unassembled WGS sequence"/>
</dbReference>
<evidence type="ECO:0000256" key="2">
    <source>
        <dbReference type="ARBA" id="ARBA00004477"/>
    </source>
</evidence>
<name>L8GMQ6_ACACF</name>
<comment type="similarity">
    <text evidence="3">Belongs to the peptidase M28 family.</text>
</comment>
<dbReference type="FunFam" id="3.40.630.10:FF:000008">
    <property type="entry name" value="Endoplasmic reticulum metallopeptidase 1"/>
    <property type="match status" value="1"/>
</dbReference>
<dbReference type="GO" id="GO:0006508">
    <property type="term" value="P:proteolysis"/>
    <property type="evidence" value="ECO:0007669"/>
    <property type="project" value="UniProtKB-KW"/>
</dbReference>
<evidence type="ECO:0000313" key="17">
    <source>
        <dbReference type="EMBL" id="ELR14094.1"/>
    </source>
</evidence>
<dbReference type="Gene3D" id="3.40.630.10">
    <property type="entry name" value="Zn peptidases"/>
    <property type="match status" value="1"/>
</dbReference>
<dbReference type="InterPro" id="IPR048024">
    <property type="entry name" value="Fxna-like_M28_dom"/>
</dbReference>
<dbReference type="OMA" id="SWFTHNW"/>
<evidence type="ECO:0000256" key="7">
    <source>
        <dbReference type="ARBA" id="ARBA00022801"/>
    </source>
</evidence>
<dbReference type="InterPro" id="IPR007484">
    <property type="entry name" value="Peptidase_M28"/>
</dbReference>
<keyword evidence="10 15" id="KW-1133">Transmembrane helix</keyword>
<feature type="transmembrane region" description="Helical" evidence="15">
    <location>
        <begin position="50"/>
        <end position="68"/>
    </location>
</feature>
<evidence type="ECO:0000256" key="1">
    <source>
        <dbReference type="ARBA" id="ARBA00001947"/>
    </source>
</evidence>
<dbReference type="PANTHER" id="PTHR12147:SF22">
    <property type="entry name" value="ENDOPLASMIC RETICULUM METALLOPEPTIDASE 1"/>
    <property type="match status" value="1"/>
</dbReference>
<evidence type="ECO:0000256" key="15">
    <source>
        <dbReference type="SAM" id="Phobius"/>
    </source>
</evidence>
<reference evidence="17 18" key="1">
    <citation type="journal article" date="2013" name="Genome Biol.">
        <title>Genome of Acanthamoeba castellanii highlights extensive lateral gene transfer and early evolution of tyrosine kinase signaling.</title>
        <authorList>
            <person name="Clarke M."/>
            <person name="Lohan A.J."/>
            <person name="Liu B."/>
            <person name="Lagkouvardos I."/>
            <person name="Roy S."/>
            <person name="Zafar N."/>
            <person name="Bertelli C."/>
            <person name="Schilde C."/>
            <person name="Kianianmomeni A."/>
            <person name="Burglin T.R."/>
            <person name="Frech C."/>
            <person name="Turcotte B."/>
            <person name="Kopec K.O."/>
            <person name="Synnott J.M."/>
            <person name="Choo C."/>
            <person name="Paponov I."/>
            <person name="Finkler A."/>
            <person name="Soon Heng Tan C."/>
            <person name="Hutchins A.P."/>
            <person name="Weinmeier T."/>
            <person name="Rattei T."/>
            <person name="Chu J.S."/>
            <person name="Gimenez G."/>
            <person name="Irimia M."/>
            <person name="Rigden D.J."/>
            <person name="Fitzpatrick D.A."/>
            <person name="Lorenzo-Morales J."/>
            <person name="Bateman A."/>
            <person name="Chiu C.H."/>
            <person name="Tang P."/>
            <person name="Hegemann P."/>
            <person name="Fromm H."/>
            <person name="Raoult D."/>
            <person name="Greub G."/>
            <person name="Miranda-Saavedra D."/>
            <person name="Chen N."/>
            <person name="Nash P."/>
            <person name="Ginger M.L."/>
            <person name="Horn M."/>
            <person name="Schaap P."/>
            <person name="Caler L."/>
            <person name="Loftus B."/>
        </authorList>
    </citation>
    <scope>NUCLEOTIDE SEQUENCE [LARGE SCALE GENOMIC DNA]</scope>
    <source>
        <strain evidence="17 18">Neff</strain>
    </source>
</reference>
<keyword evidence="9" id="KW-0862">Zinc</keyword>
<evidence type="ECO:0000256" key="14">
    <source>
        <dbReference type="SAM" id="MobiDB-lite"/>
    </source>
</evidence>